<feature type="domain" description="Mos1 transposase HTH" evidence="2">
    <location>
        <begin position="7"/>
        <end position="52"/>
    </location>
</feature>
<dbReference type="PANTHER" id="PTHR46060:SF1">
    <property type="entry name" value="MARINER MOS1 TRANSPOSASE-LIKE PROTEIN"/>
    <property type="match status" value="1"/>
</dbReference>
<organism evidence="3 4">
    <name type="scientific">Branchiostoma belcheri</name>
    <name type="common">Amphioxus</name>
    <dbReference type="NCBI Taxonomy" id="7741"/>
    <lineage>
        <taxon>Eukaryota</taxon>
        <taxon>Metazoa</taxon>
        <taxon>Chordata</taxon>
        <taxon>Cephalochordata</taxon>
        <taxon>Leptocardii</taxon>
        <taxon>Amphioxiformes</taxon>
        <taxon>Branchiostomatidae</taxon>
        <taxon>Branchiostoma</taxon>
    </lineage>
</organism>
<dbReference type="PANTHER" id="PTHR46060">
    <property type="entry name" value="MARINER MOS1 TRANSPOSASE-LIKE PROTEIN"/>
    <property type="match status" value="1"/>
</dbReference>
<evidence type="ECO:0000259" key="2">
    <source>
        <dbReference type="Pfam" id="PF17906"/>
    </source>
</evidence>
<dbReference type="KEGG" id="bbel:109470348"/>
<dbReference type="GO" id="GO:0003676">
    <property type="term" value="F:nucleic acid binding"/>
    <property type="evidence" value="ECO:0007669"/>
    <property type="project" value="InterPro"/>
</dbReference>
<dbReference type="Gene3D" id="3.30.420.10">
    <property type="entry name" value="Ribonuclease H-like superfamily/Ribonuclease H"/>
    <property type="match status" value="1"/>
</dbReference>
<reference evidence="4" key="1">
    <citation type="submission" date="2025-08" db="UniProtKB">
        <authorList>
            <consortium name="RefSeq"/>
        </authorList>
    </citation>
    <scope>IDENTIFICATION</scope>
    <source>
        <tissue evidence="4">Gonad</tissue>
    </source>
</reference>
<name>A0A6P4Y726_BRABE</name>
<dbReference type="RefSeq" id="XP_019624830.1">
    <property type="nucleotide sequence ID" value="XM_019769271.1"/>
</dbReference>
<dbReference type="InterPro" id="IPR036397">
    <property type="entry name" value="RNaseH_sf"/>
</dbReference>
<evidence type="ECO:0000256" key="1">
    <source>
        <dbReference type="SAM" id="MobiDB-lite"/>
    </source>
</evidence>
<dbReference type="Proteomes" id="UP000515135">
    <property type="component" value="Unplaced"/>
</dbReference>
<gene>
    <name evidence="4" type="primary">LOC109470348</name>
</gene>
<feature type="region of interest" description="Disordered" evidence="1">
    <location>
        <begin position="52"/>
        <end position="71"/>
    </location>
</feature>
<dbReference type="OrthoDB" id="616263at2759"/>
<dbReference type="Pfam" id="PF01359">
    <property type="entry name" value="Transposase_1"/>
    <property type="match status" value="1"/>
</dbReference>
<dbReference type="Gene3D" id="1.10.10.1450">
    <property type="match status" value="1"/>
</dbReference>
<sequence length="335" mass="37692">MEAVEARAVIKYLHKKGMTPKEIHEDMMKTFGDDCPSYSTVKKWAASFKRGKESFRDEPRSGRPKTGTSDDQVEAIHRMVVKDRRVTVRHVAKSLGISFGSVHRVLTDNLGMSKVSARWVPRMLSALQKLNRLEMSRALLARFQSDPDNFLKRFVTQDETWIHHVDPESKQQSKQVSSVGKVMASVFWDSEGVIMIDYLQRGKTINAEHYAAKLRQLKAAIEEKRSGKLEAGVLLLQGSAAVHTAQVSVAAANECGFELLPHPSYSPDLAPSDFYLFPKLTSHLHGKRFDGDDAVINAVEAYLGAQDASFFHQGIAMLEQRWTKCIEVRGDYVEK</sequence>
<feature type="compositionally biased region" description="Basic and acidic residues" evidence="1">
    <location>
        <begin position="52"/>
        <end position="61"/>
    </location>
</feature>
<keyword evidence="3" id="KW-1185">Reference proteome</keyword>
<dbReference type="Pfam" id="PF17906">
    <property type="entry name" value="HTH_48"/>
    <property type="match status" value="1"/>
</dbReference>
<dbReference type="InterPro" id="IPR052709">
    <property type="entry name" value="Transposase-MT_Hybrid"/>
</dbReference>
<dbReference type="InterPro" id="IPR001888">
    <property type="entry name" value="Transposase_1"/>
</dbReference>
<dbReference type="AlphaFoldDB" id="A0A6P4Y726"/>
<dbReference type="GeneID" id="109470348"/>
<proteinExistence type="predicted"/>
<evidence type="ECO:0000313" key="3">
    <source>
        <dbReference type="Proteomes" id="UP000515135"/>
    </source>
</evidence>
<evidence type="ECO:0000313" key="4">
    <source>
        <dbReference type="RefSeq" id="XP_019624830.1"/>
    </source>
</evidence>
<accession>A0A6P4Y726</accession>
<dbReference type="InterPro" id="IPR041426">
    <property type="entry name" value="Mos1_HTH"/>
</dbReference>
<protein>
    <submittedName>
        <fullName evidence="4">Histone-lysine N-methyltransferase SETMAR-like</fullName>
    </submittedName>
</protein>